<dbReference type="Proteomes" id="UP000014500">
    <property type="component" value="Unassembled WGS sequence"/>
</dbReference>
<keyword evidence="1" id="KW-0812">Transmembrane</keyword>
<reference evidence="3" key="1">
    <citation type="submission" date="2011-05" db="EMBL/GenBank/DDBJ databases">
        <authorList>
            <person name="Richards S.R."/>
            <person name="Qu J."/>
            <person name="Jiang H."/>
            <person name="Jhangiani S.N."/>
            <person name="Agravi P."/>
            <person name="Goodspeed R."/>
            <person name="Gross S."/>
            <person name="Mandapat C."/>
            <person name="Jackson L."/>
            <person name="Mathew T."/>
            <person name="Pu L."/>
            <person name="Thornton R."/>
            <person name="Saada N."/>
            <person name="Wilczek-Boney K.B."/>
            <person name="Lee S."/>
            <person name="Kovar C."/>
            <person name="Wu Y."/>
            <person name="Scherer S.E."/>
            <person name="Worley K.C."/>
            <person name="Muzny D.M."/>
            <person name="Gibbs R."/>
        </authorList>
    </citation>
    <scope>NUCLEOTIDE SEQUENCE</scope>
    <source>
        <strain evidence="3">Brora</strain>
    </source>
</reference>
<keyword evidence="1" id="KW-1133">Transmembrane helix</keyword>
<protein>
    <submittedName>
        <fullName evidence="2">Uncharacterized protein</fullName>
    </submittedName>
</protein>
<evidence type="ECO:0000313" key="3">
    <source>
        <dbReference type="Proteomes" id="UP000014500"/>
    </source>
</evidence>
<sequence>MLKESLKRSQRFCELGLAIGCMYTSYPNYYNWLAIQILSLLLMIGGFIILLSLLKKEIIQNVILSVYYIWFIIVIGLLFKPNVILDHPKVQIKSSDKNVAYDMSTLIIVGHWVVLVYLIVGVL</sequence>
<keyword evidence="1" id="KW-0472">Membrane</keyword>
<reference evidence="2" key="2">
    <citation type="submission" date="2015-02" db="UniProtKB">
        <authorList>
            <consortium name="EnsemblMetazoa"/>
        </authorList>
    </citation>
    <scope>IDENTIFICATION</scope>
</reference>
<organism evidence="2 3">
    <name type="scientific">Strigamia maritima</name>
    <name type="common">European centipede</name>
    <name type="synonym">Geophilus maritimus</name>
    <dbReference type="NCBI Taxonomy" id="126957"/>
    <lineage>
        <taxon>Eukaryota</taxon>
        <taxon>Metazoa</taxon>
        <taxon>Ecdysozoa</taxon>
        <taxon>Arthropoda</taxon>
        <taxon>Myriapoda</taxon>
        <taxon>Chilopoda</taxon>
        <taxon>Pleurostigmophora</taxon>
        <taxon>Geophilomorpha</taxon>
        <taxon>Linotaeniidae</taxon>
        <taxon>Strigamia</taxon>
    </lineage>
</organism>
<keyword evidence="3" id="KW-1185">Reference proteome</keyword>
<evidence type="ECO:0000256" key="1">
    <source>
        <dbReference type="SAM" id="Phobius"/>
    </source>
</evidence>
<dbReference type="AlphaFoldDB" id="T1ILV6"/>
<evidence type="ECO:0000313" key="2">
    <source>
        <dbReference type="EnsemblMetazoa" id="SMAR001944-PA"/>
    </source>
</evidence>
<dbReference type="EnsemblMetazoa" id="SMAR001944-RA">
    <property type="protein sequence ID" value="SMAR001944-PA"/>
    <property type="gene ID" value="SMAR001944"/>
</dbReference>
<feature type="transmembrane region" description="Helical" evidence="1">
    <location>
        <begin position="99"/>
        <end position="120"/>
    </location>
</feature>
<accession>T1ILV6</accession>
<proteinExistence type="predicted"/>
<feature type="transmembrane region" description="Helical" evidence="1">
    <location>
        <begin position="35"/>
        <end position="54"/>
    </location>
</feature>
<dbReference type="HOGENOM" id="CLU_2021097_0_0_1"/>
<name>T1ILV6_STRMM</name>
<feature type="transmembrane region" description="Helical" evidence="1">
    <location>
        <begin position="61"/>
        <end position="79"/>
    </location>
</feature>
<dbReference type="EMBL" id="JH430900">
    <property type="status" value="NOT_ANNOTATED_CDS"/>
    <property type="molecule type" value="Genomic_DNA"/>
</dbReference>